<proteinExistence type="predicted"/>
<gene>
    <name evidence="1" type="ORF">I6I38_22230</name>
</gene>
<organism evidence="1 2">
    <name type="scientific">Serratia liquefaciens</name>
    <dbReference type="NCBI Taxonomy" id="614"/>
    <lineage>
        <taxon>Bacteria</taxon>
        <taxon>Pseudomonadati</taxon>
        <taxon>Pseudomonadota</taxon>
        <taxon>Gammaproteobacteria</taxon>
        <taxon>Enterobacterales</taxon>
        <taxon>Yersiniaceae</taxon>
        <taxon>Serratia</taxon>
    </lineage>
</organism>
<dbReference type="EMBL" id="CP068148">
    <property type="protein sequence ID" value="QQU54974.1"/>
    <property type="molecule type" value="Genomic_DNA"/>
</dbReference>
<keyword evidence="2" id="KW-1185">Reference proteome</keyword>
<evidence type="ECO:0000313" key="2">
    <source>
        <dbReference type="Proteomes" id="UP000595237"/>
    </source>
</evidence>
<dbReference type="Proteomes" id="UP000595237">
    <property type="component" value="Chromosome"/>
</dbReference>
<protein>
    <submittedName>
        <fullName evidence="1">Uncharacterized protein</fullName>
    </submittedName>
</protein>
<accession>A0ABX7D2Z9</accession>
<dbReference type="RefSeq" id="WP_201895814.1">
    <property type="nucleotide sequence ID" value="NZ_CP068148.1"/>
</dbReference>
<evidence type="ECO:0000313" key="1">
    <source>
        <dbReference type="EMBL" id="QQU54974.1"/>
    </source>
</evidence>
<reference evidence="1 2" key="1">
    <citation type="submission" date="2021-01" db="EMBL/GenBank/DDBJ databases">
        <title>FDA dAtabase for Regulatory Grade micrObial Sequences (FDA-ARGOS): Supporting development and validation of Infectious Disease Dx tests.</title>
        <authorList>
            <person name="Blissenbach B."/>
            <person name="Krut O."/>
            <person name="Tallon L."/>
            <person name="Sadzewicz L."/>
            <person name="Zhao X."/>
            <person name="Boylan J."/>
            <person name="Ott S."/>
            <person name="Bowen H."/>
            <person name="Vavikolanu K."/>
            <person name="Mehta A."/>
            <person name="Aluvathingal J."/>
            <person name="Nadendla S."/>
            <person name="Yan Y."/>
            <person name="Sichtig H."/>
        </authorList>
    </citation>
    <scope>NUCLEOTIDE SEQUENCE [LARGE SCALE GENOMIC DNA]</scope>
    <source>
        <strain evidence="1 2">FDAARGOS_1081</strain>
    </source>
</reference>
<name>A0ABX7D2Z9_SERLI</name>
<sequence>MNFYAIKGRPEKITMPGQRGKGSILTKSVPHEYALSVTENAALDGKENVIKMMLF</sequence>